<dbReference type="EMBL" id="JBIGIA010000001">
    <property type="protein sequence ID" value="MFG6455583.1"/>
    <property type="molecule type" value="Genomic_DNA"/>
</dbReference>
<dbReference type="RefSeq" id="WP_394486241.1">
    <property type="nucleotide sequence ID" value="NZ_JBIGIA010000001.1"/>
</dbReference>
<sequence>MSWSALLPAATVGTDRQPGPWPLPDSDIGGLARQAAAAAANPATGLLRAAAVIATCSLAGAQGPVWAEALPPAAPDDTRAPIPAGSALDAVAWVLREGPARLQHDALLRTGQAGLRLPAPLLPLALEVGRRSVALRAPQLDALGERGLWLAAQRADWAYAAGTTATEQHDATWTDGTLEQRRAWLVQARLDNATAARERLQAALPDLPARERADLVAVLATALSDDDEALLDTLRTDRSREVRQAALQLLLRLPAAAHPQRAAARLTLLLTQERGLLRKRWVLDAPTAVPADAKADQLDTPRPEKESLGERAWWLYQLVRQVPLGWWCAHTGMTAAELLAWGSGTDWAEALVRGWADVLFAAPDDDWCDALLDRWPPAMRESPARVLALLTPARRDRHLLRDARDPALAASTLVQALAACAPGQTLSAELSALLARTLHARVGNGDLNNDYGLRGLLTEFACAAHADSLALLATLPRRADETPSCAEALLTVDRIVSTRRALLTLIPTTRTTP</sequence>
<dbReference type="Proteomes" id="UP001606305">
    <property type="component" value="Unassembled WGS sequence"/>
</dbReference>
<keyword evidence="3" id="KW-1185">Reference proteome</keyword>
<feature type="region of interest" description="Disordered" evidence="1">
    <location>
        <begin position="1"/>
        <end position="26"/>
    </location>
</feature>
<gene>
    <name evidence="2" type="ORF">ACG00X_01940</name>
</gene>
<evidence type="ECO:0000313" key="3">
    <source>
        <dbReference type="Proteomes" id="UP001606305"/>
    </source>
</evidence>
<evidence type="ECO:0000256" key="1">
    <source>
        <dbReference type="SAM" id="MobiDB-lite"/>
    </source>
</evidence>
<name>A0ABW7G0X3_9BURK</name>
<accession>A0ABW7G0X3</accession>
<dbReference type="InterPro" id="IPR043746">
    <property type="entry name" value="DUF5691"/>
</dbReference>
<protein>
    <submittedName>
        <fullName evidence="2">DUF5691 domain-containing protein</fullName>
    </submittedName>
</protein>
<proteinExistence type="predicted"/>
<organism evidence="2 3">
    <name type="scientific">Pelomonas nitida</name>
    <dbReference type="NCBI Taxonomy" id="3299027"/>
    <lineage>
        <taxon>Bacteria</taxon>
        <taxon>Pseudomonadati</taxon>
        <taxon>Pseudomonadota</taxon>
        <taxon>Betaproteobacteria</taxon>
        <taxon>Burkholderiales</taxon>
        <taxon>Sphaerotilaceae</taxon>
        <taxon>Roseateles</taxon>
    </lineage>
</organism>
<dbReference type="Pfam" id="PF18944">
    <property type="entry name" value="DUF5691"/>
    <property type="match status" value="1"/>
</dbReference>
<reference evidence="2 3" key="1">
    <citation type="submission" date="2024-09" db="EMBL/GenBank/DDBJ databases">
        <title>Novel species of the genus Pelomonas and Roseateles isolated from streams.</title>
        <authorList>
            <person name="Lu H."/>
        </authorList>
    </citation>
    <scope>NUCLEOTIDE SEQUENCE [LARGE SCALE GENOMIC DNA]</scope>
    <source>
        <strain evidence="2 3">BYS96W</strain>
    </source>
</reference>
<comment type="caution">
    <text evidence="2">The sequence shown here is derived from an EMBL/GenBank/DDBJ whole genome shotgun (WGS) entry which is preliminary data.</text>
</comment>
<evidence type="ECO:0000313" key="2">
    <source>
        <dbReference type="EMBL" id="MFG6455583.1"/>
    </source>
</evidence>